<reference evidence="8" key="2">
    <citation type="submission" date="2025-09" db="UniProtKB">
        <authorList>
            <consortium name="Ensembl"/>
        </authorList>
    </citation>
    <scope>IDENTIFICATION</scope>
</reference>
<keyword evidence="9" id="KW-1185">Reference proteome</keyword>
<comment type="similarity">
    <text evidence="2">Belongs to the SLC13A/DASS transporter (TC 2.A.47) family. NADC subfamily.</text>
</comment>
<dbReference type="Proteomes" id="UP001108240">
    <property type="component" value="Unplaced"/>
</dbReference>
<keyword evidence="6" id="KW-0915">Sodium</keyword>
<dbReference type="GO" id="GO:0005886">
    <property type="term" value="C:plasma membrane"/>
    <property type="evidence" value="ECO:0007669"/>
    <property type="project" value="TreeGrafter"/>
</dbReference>
<sequence>MIPLSLLPLPLIHPCSESSCAYVLIVTAVYWVSEAVPLGAAALVPAFLYPMFGVLKSSEVASEYFKDTTLLLMGVICLAASIEKWNLHKRIALRMVMIAGAKPGMLVLGFMCCTVFLSMWLSNTSTTAMVMPIAEAVLQQLICTGIADSLDDSVTVDTQDEESGESERQSEKVCMHVCMHVYYQLYFRSNSSLADNNSKNSLKSFIPIVPKQAPISIPAPPKKPKIRRDSLYPTKRDHMICKCLSLSITYAATIGGLITITGTSTNLIFAEQFNNRYPEAKVINFGTWFIFSLPIALIMLMLTWIWLHCLFLGCNFRETCSLSKKRKTRRELLSEKRIHEEYQKLGPISYPEVVTGIFFILMTVLWFTREPGFVPGWTSLFEKKGYRTDATVSVLLGFLLFLIPARKPWPSCTSSDDDDDEEEEDPLAPMITWKDFQRLMPWEIVILVGGGYALAAGCKVSGLSMWIGRQLEPMSGLPPWAVTLLACLLVSAVTEFASNPATLTVFLPILSALSETLHINPLHTLIPATMCVSFGVMLPVGNPPNAIVFSYGHVQISDMVKAGFGVNLIGVFVVMLAIMTWGEPLFHLSEFPTWALMRNVTGSF</sequence>
<dbReference type="GeneTree" id="ENSGT01030000234550"/>
<keyword evidence="6" id="KW-0813">Transport</keyword>
<name>A0A9J8B6R2_CYPCA</name>
<organism evidence="8 9">
    <name type="scientific">Cyprinus carpio carpio</name>
    <dbReference type="NCBI Taxonomy" id="630221"/>
    <lineage>
        <taxon>Eukaryota</taxon>
        <taxon>Metazoa</taxon>
        <taxon>Chordata</taxon>
        <taxon>Craniata</taxon>
        <taxon>Vertebrata</taxon>
        <taxon>Euteleostomi</taxon>
        <taxon>Actinopterygii</taxon>
        <taxon>Neopterygii</taxon>
        <taxon>Teleostei</taxon>
        <taxon>Ostariophysi</taxon>
        <taxon>Cypriniformes</taxon>
        <taxon>Cyprinidae</taxon>
        <taxon>Cyprininae</taxon>
        <taxon>Cyprinus</taxon>
    </lineage>
</organism>
<reference evidence="8" key="1">
    <citation type="submission" date="2025-08" db="UniProtKB">
        <authorList>
            <consortium name="Ensembl"/>
        </authorList>
    </citation>
    <scope>IDENTIFICATION</scope>
</reference>
<dbReference type="PANTHER" id="PTHR10283">
    <property type="entry name" value="SOLUTE CARRIER FAMILY 13 MEMBER"/>
    <property type="match status" value="1"/>
</dbReference>
<dbReference type="PANTHER" id="PTHR10283:SF63">
    <property type="entry name" value="SOLUTE CARRIER FAMILY 13 MEMBER 4"/>
    <property type="match status" value="1"/>
</dbReference>
<dbReference type="GO" id="GO:0015370">
    <property type="term" value="F:solute:sodium symporter activity"/>
    <property type="evidence" value="ECO:0007669"/>
    <property type="project" value="UniProtKB-ARBA"/>
</dbReference>
<evidence type="ECO:0000256" key="6">
    <source>
        <dbReference type="ARBA" id="ARBA00023201"/>
    </source>
</evidence>
<protein>
    <submittedName>
        <fullName evidence="8">Solute carrier family 13 member 4</fullName>
    </submittedName>
</protein>
<evidence type="ECO:0000313" key="8">
    <source>
        <dbReference type="Ensembl" id="ENSCCRP00000149020.1"/>
    </source>
</evidence>
<comment type="subcellular location">
    <subcellularLocation>
        <location evidence="1">Membrane</location>
        <topology evidence="1">Multi-pass membrane protein</topology>
    </subcellularLocation>
</comment>
<keyword evidence="6" id="KW-0739">Sodium transport</keyword>
<dbReference type="Ensembl" id="ENSCCRT00000161588.1">
    <property type="protein sequence ID" value="ENSCCRP00000149020.1"/>
    <property type="gene ID" value="ENSCCRG00000049879.2"/>
</dbReference>
<evidence type="ECO:0000256" key="1">
    <source>
        <dbReference type="ARBA" id="ARBA00004141"/>
    </source>
</evidence>
<feature type="transmembrane region" description="Helical" evidence="7">
    <location>
        <begin position="480"/>
        <end position="510"/>
    </location>
</feature>
<dbReference type="AlphaFoldDB" id="A0A9J8B6R2"/>
<evidence type="ECO:0000256" key="7">
    <source>
        <dbReference type="SAM" id="Phobius"/>
    </source>
</evidence>
<evidence type="ECO:0000256" key="5">
    <source>
        <dbReference type="ARBA" id="ARBA00023136"/>
    </source>
</evidence>
<feature type="transmembrane region" description="Helical" evidence="7">
    <location>
        <begin position="348"/>
        <end position="367"/>
    </location>
</feature>
<accession>A0A9J8B6R2</accession>
<feature type="transmembrane region" description="Helical" evidence="7">
    <location>
        <begin position="388"/>
        <end position="405"/>
    </location>
</feature>
<keyword evidence="6" id="KW-0406">Ion transport</keyword>
<evidence type="ECO:0000256" key="3">
    <source>
        <dbReference type="ARBA" id="ARBA00022692"/>
    </source>
</evidence>
<evidence type="ECO:0000256" key="4">
    <source>
        <dbReference type="ARBA" id="ARBA00022989"/>
    </source>
</evidence>
<feature type="transmembrane region" description="Helical" evidence="7">
    <location>
        <begin position="444"/>
        <end position="468"/>
    </location>
</feature>
<keyword evidence="4 7" id="KW-1133">Transmembrane helix</keyword>
<feature type="transmembrane region" description="Helical" evidence="7">
    <location>
        <begin position="103"/>
        <end position="121"/>
    </location>
</feature>
<feature type="transmembrane region" description="Helical" evidence="7">
    <location>
        <begin position="282"/>
        <end position="307"/>
    </location>
</feature>
<proteinExistence type="inferred from homology"/>
<dbReference type="OMA" id="VEASCAY"/>
<feature type="transmembrane region" description="Helical" evidence="7">
    <location>
        <begin position="562"/>
        <end position="582"/>
    </location>
</feature>
<keyword evidence="5 7" id="KW-0472">Membrane</keyword>
<evidence type="ECO:0000256" key="2">
    <source>
        <dbReference type="ARBA" id="ARBA00006772"/>
    </source>
</evidence>
<dbReference type="Pfam" id="PF00939">
    <property type="entry name" value="Na_sulph_symp"/>
    <property type="match status" value="1"/>
</dbReference>
<dbReference type="InterPro" id="IPR001898">
    <property type="entry name" value="SLC13A/DASS"/>
</dbReference>
<evidence type="ECO:0000313" key="9">
    <source>
        <dbReference type="Proteomes" id="UP001108240"/>
    </source>
</evidence>
<feature type="transmembrane region" description="Helical" evidence="7">
    <location>
        <begin position="248"/>
        <end position="270"/>
    </location>
</feature>
<keyword evidence="3 7" id="KW-0812">Transmembrane</keyword>